<reference evidence="1 2" key="1">
    <citation type="submission" date="2020-08" db="EMBL/GenBank/DDBJ databases">
        <title>Sequencing the genomes of 1000 actinobacteria strains.</title>
        <authorList>
            <person name="Klenk H.-P."/>
        </authorList>
    </citation>
    <scope>NUCLEOTIDE SEQUENCE [LARGE SCALE GENOMIC DNA]</scope>
    <source>
        <strain evidence="1 2">DSM 45913</strain>
    </source>
</reference>
<comment type="caution">
    <text evidence="1">The sequence shown here is derived from an EMBL/GenBank/DDBJ whole genome shotgun (WGS) entry which is preliminary data.</text>
</comment>
<protein>
    <recommendedName>
        <fullName evidence="3">HTH cro/C1-type domain-containing protein</fullName>
    </recommendedName>
</protein>
<evidence type="ECO:0000313" key="2">
    <source>
        <dbReference type="Proteomes" id="UP000583800"/>
    </source>
</evidence>
<dbReference type="RefSeq" id="WP_185083007.1">
    <property type="nucleotide sequence ID" value="NZ_JACHJB010000001.1"/>
</dbReference>
<proteinExistence type="predicted"/>
<organism evidence="1 2">
    <name type="scientific">Nonomuraea muscovyensis</name>
    <dbReference type="NCBI Taxonomy" id="1124761"/>
    <lineage>
        <taxon>Bacteria</taxon>
        <taxon>Bacillati</taxon>
        <taxon>Actinomycetota</taxon>
        <taxon>Actinomycetes</taxon>
        <taxon>Streptosporangiales</taxon>
        <taxon>Streptosporangiaceae</taxon>
        <taxon>Nonomuraea</taxon>
    </lineage>
</organism>
<evidence type="ECO:0000313" key="1">
    <source>
        <dbReference type="EMBL" id="MBB6344976.1"/>
    </source>
</evidence>
<accession>A0A7X0EXT0</accession>
<dbReference type="Proteomes" id="UP000583800">
    <property type="component" value="Unassembled WGS sequence"/>
</dbReference>
<dbReference type="AlphaFoldDB" id="A0A7X0EXT0"/>
<gene>
    <name evidence="1" type="ORF">FHU36_001485</name>
</gene>
<sequence length="102" mass="10928">MTSRAEEPSCDLLRAELLRMRKEAGDLSFGDIARKNSLGLSKTTVAAVFSGRGRKKQPRWAVVAGIAGVLRAELSATGVDPDTVLGTMEDLHELYLLTTAAP</sequence>
<keyword evidence="2" id="KW-1185">Reference proteome</keyword>
<dbReference type="EMBL" id="JACHJB010000001">
    <property type="protein sequence ID" value="MBB6344976.1"/>
    <property type="molecule type" value="Genomic_DNA"/>
</dbReference>
<name>A0A7X0EXT0_9ACTN</name>
<evidence type="ECO:0008006" key="3">
    <source>
        <dbReference type="Google" id="ProtNLM"/>
    </source>
</evidence>